<dbReference type="Proteomes" id="UP000828941">
    <property type="component" value="Chromosome 1"/>
</dbReference>
<name>A0ACB9Q689_BAUVA</name>
<gene>
    <name evidence="1" type="ORF">L6164_000318</name>
</gene>
<reference evidence="1 2" key="1">
    <citation type="journal article" date="2022" name="DNA Res.">
        <title>Chromosomal-level genome assembly of the orchid tree Bauhinia variegata (Leguminosae; Cercidoideae) supports the allotetraploid origin hypothesis of Bauhinia.</title>
        <authorList>
            <person name="Zhong Y."/>
            <person name="Chen Y."/>
            <person name="Zheng D."/>
            <person name="Pang J."/>
            <person name="Liu Y."/>
            <person name="Luo S."/>
            <person name="Meng S."/>
            <person name="Qian L."/>
            <person name="Wei D."/>
            <person name="Dai S."/>
            <person name="Zhou R."/>
        </authorList>
    </citation>
    <scope>NUCLEOTIDE SEQUENCE [LARGE SCALE GENOMIC DNA]</scope>
    <source>
        <strain evidence="1">BV-YZ2020</strain>
    </source>
</reference>
<organism evidence="1 2">
    <name type="scientific">Bauhinia variegata</name>
    <name type="common">Purple orchid tree</name>
    <name type="synonym">Phanera variegata</name>
    <dbReference type="NCBI Taxonomy" id="167791"/>
    <lineage>
        <taxon>Eukaryota</taxon>
        <taxon>Viridiplantae</taxon>
        <taxon>Streptophyta</taxon>
        <taxon>Embryophyta</taxon>
        <taxon>Tracheophyta</taxon>
        <taxon>Spermatophyta</taxon>
        <taxon>Magnoliopsida</taxon>
        <taxon>eudicotyledons</taxon>
        <taxon>Gunneridae</taxon>
        <taxon>Pentapetalae</taxon>
        <taxon>rosids</taxon>
        <taxon>fabids</taxon>
        <taxon>Fabales</taxon>
        <taxon>Fabaceae</taxon>
        <taxon>Cercidoideae</taxon>
        <taxon>Cercideae</taxon>
        <taxon>Bauhiniinae</taxon>
        <taxon>Bauhinia</taxon>
    </lineage>
</organism>
<keyword evidence="2" id="KW-1185">Reference proteome</keyword>
<proteinExistence type="predicted"/>
<sequence length="407" mass="46220">MIWIQVDDSISIGEDGNSDIIESSSGKALITGEGASSMEPYVSQVMHGTSSSTTQQLVGLHKVMMATVRCEEICNQKYESFEVNELVEPEYQTVLKHLRLRHLNKFMESLDRDLDEEKRFSRAAVDLALSCLLEFDMDCTDVRIERANWDTLKEKARLQHDMNSHIVANRDDRLTSKIRIFFEPKLKGELSHSVGFFLCEETDPNWSKIRERFKSVMKSTLDSLVDTMIEFGVDEESRKEKVESIKNYAKEIVEAKAREESGRVKDHLLKTFVRLFMHDDDSWPNSDWNNIQEIEAAYMNLFYAPLNVLAGLAAIRLADDETHDNIHYILSSALIGSADQGTFNNQNSPPDSGEQSTLLKDLDKTSWAENIDNACSVQTVVARVRDEGKRRCRAGCEDIGGTISLNF</sequence>
<comment type="caution">
    <text evidence="1">The sequence shown here is derived from an EMBL/GenBank/DDBJ whole genome shotgun (WGS) entry which is preliminary data.</text>
</comment>
<evidence type="ECO:0000313" key="1">
    <source>
        <dbReference type="EMBL" id="KAI4356286.1"/>
    </source>
</evidence>
<protein>
    <submittedName>
        <fullName evidence="1">Uncharacterized protein</fullName>
    </submittedName>
</protein>
<evidence type="ECO:0000313" key="2">
    <source>
        <dbReference type="Proteomes" id="UP000828941"/>
    </source>
</evidence>
<accession>A0ACB9Q689</accession>
<dbReference type="EMBL" id="CM039426">
    <property type="protein sequence ID" value="KAI4356286.1"/>
    <property type="molecule type" value="Genomic_DNA"/>
</dbReference>